<dbReference type="PANTHER" id="PTHR11877:SF29">
    <property type="entry name" value="TYPE III POLYKETIDE SYNTHASE B"/>
    <property type="match status" value="1"/>
</dbReference>
<dbReference type="GO" id="GO:0016747">
    <property type="term" value="F:acyltransferase activity, transferring groups other than amino-acyl groups"/>
    <property type="evidence" value="ECO:0007669"/>
    <property type="project" value="InterPro"/>
</dbReference>
<reference evidence="3" key="2">
    <citation type="submission" date="2021-12" db="EMBL/GenBank/DDBJ databases">
        <title>Resequencing data analysis of finger millet.</title>
        <authorList>
            <person name="Hatakeyama M."/>
            <person name="Aluri S."/>
            <person name="Balachadran M.T."/>
            <person name="Sivarajan S.R."/>
            <person name="Poveda L."/>
            <person name="Shimizu-Inatsugi R."/>
            <person name="Schlapbach R."/>
            <person name="Sreeman S.M."/>
            <person name="Shimizu K.K."/>
        </authorList>
    </citation>
    <scope>NUCLEOTIDE SEQUENCE</scope>
</reference>
<reference evidence="3" key="1">
    <citation type="journal article" date="2018" name="DNA Res.">
        <title>Multiple hybrid de novo genome assembly of finger millet, an orphan allotetraploid crop.</title>
        <authorList>
            <person name="Hatakeyama M."/>
            <person name="Aluri S."/>
            <person name="Balachadran M.T."/>
            <person name="Sivarajan S.R."/>
            <person name="Patrignani A."/>
            <person name="Gruter S."/>
            <person name="Poveda L."/>
            <person name="Shimizu-Inatsugi R."/>
            <person name="Baeten J."/>
            <person name="Francoijs K.J."/>
            <person name="Nataraja K.N."/>
            <person name="Reddy Y.A.N."/>
            <person name="Phadnis S."/>
            <person name="Ravikumar R.L."/>
            <person name="Schlapbach R."/>
            <person name="Sreeman S.M."/>
            <person name="Shimizu K.K."/>
        </authorList>
    </citation>
    <scope>NUCLEOTIDE SEQUENCE</scope>
</reference>
<evidence type="ECO:0000256" key="1">
    <source>
        <dbReference type="ARBA" id="ARBA00005531"/>
    </source>
</evidence>
<gene>
    <name evidence="3" type="primary">ga12969</name>
    <name evidence="3" type="ORF">PR202_ga12969</name>
</gene>
<dbReference type="Gene3D" id="3.40.47.10">
    <property type="match status" value="1"/>
</dbReference>
<dbReference type="InterPro" id="IPR011141">
    <property type="entry name" value="Polyketide_synthase_type-III"/>
</dbReference>
<organism evidence="3 4">
    <name type="scientific">Eleusine coracana subsp. coracana</name>
    <dbReference type="NCBI Taxonomy" id="191504"/>
    <lineage>
        <taxon>Eukaryota</taxon>
        <taxon>Viridiplantae</taxon>
        <taxon>Streptophyta</taxon>
        <taxon>Embryophyta</taxon>
        <taxon>Tracheophyta</taxon>
        <taxon>Spermatophyta</taxon>
        <taxon>Magnoliopsida</taxon>
        <taxon>Liliopsida</taxon>
        <taxon>Poales</taxon>
        <taxon>Poaceae</taxon>
        <taxon>PACMAD clade</taxon>
        <taxon>Chloridoideae</taxon>
        <taxon>Cynodonteae</taxon>
        <taxon>Eleusininae</taxon>
        <taxon>Eleusine</taxon>
    </lineage>
</organism>
<dbReference type="Pfam" id="PF00195">
    <property type="entry name" value="Chal_sti_synt_N"/>
    <property type="match status" value="1"/>
</dbReference>
<keyword evidence="4" id="KW-1185">Reference proteome</keyword>
<sequence length="228" mass="24790">MSLLVVGSQIPVPAAATLRGHGFGRVQRPDGPASVLGIGTANPVNCMRQEDYADYYFRVTRSEHLTDLKAKMKRSISQKSAIKKRYFHHDKKLLGAHREFLDRAMPSLDSRQDILASAVPELTAAAATKAIAEWGRPATDITHLVVSTYSGAHMPGTDHRLASLLGLAPSVPRTMLYMNGCSSGSAALRIAKDLAENNRGARVLMACAELTLTMFRAPHVGVIMHLEF</sequence>
<dbReference type="SUPFAM" id="SSF53901">
    <property type="entry name" value="Thiolase-like"/>
    <property type="match status" value="1"/>
</dbReference>
<dbReference type="InterPro" id="IPR001099">
    <property type="entry name" value="Chalcone/stilbene_synt_N"/>
</dbReference>
<comment type="caution">
    <text evidence="3">The sequence shown here is derived from an EMBL/GenBank/DDBJ whole genome shotgun (WGS) entry which is preliminary data.</text>
</comment>
<dbReference type="FunFam" id="3.40.47.10:FF:000025">
    <property type="entry name" value="Chalcone synthase 2"/>
    <property type="match status" value="1"/>
</dbReference>
<proteinExistence type="inferred from homology"/>
<dbReference type="AlphaFoldDB" id="A0AAV5CDN8"/>
<accession>A0AAV5CDN8</accession>
<feature type="domain" description="Chalcone/stilbene synthase N-terminal" evidence="2">
    <location>
        <begin position="25"/>
        <end position="219"/>
    </location>
</feature>
<dbReference type="GO" id="GO:0030639">
    <property type="term" value="P:polyketide biosynthetic process"/>
    <property type="evidence" value="ECO:0007669"/>
    <property type="project" value="TreeGrafter"/>
</dbReference>
<dbReference type="InterPro" id="IPR016039">
    <property type="entry name" value="Thiolase-like"/>
</dbReference>
<dbReference type="PANTHER" id="PTHR11877">
    <property type="entry name" value="HYDROXYMETHYLGLUTARYL-COA SYNTHASE"/>
    <property type="match status" value="1"/>
</dbReference>
<dbReference type="EMBL" id="BQKI01000006">
    <property type="protein sequence ID" value="GJM96156.1"/>
    <property type="molecule type" value="Genomic_DNA"/>
</dbReference>
<dbReference type="Proteomes" id="UP001054889">
    <property type="component" value="Unassembled WGS sequence"/>
</dbReference>
<name>A0AAV5CDN8_ELECO</name>
<protein>
    <recommendedName>
        <fullName evidence="2">Chalcone/stilbene synthase N-terminal domain-containing protein</fullName>
    </recommendedName>
</protein>
<evidence type="ECO:0000259" key="2">
    <source>
        <dbReference type="Pfam" id="PF00195"/>
    </source>
</evidence>
<comment type="similarity">
    <text evidence="1">Belongs to the thiolase-like superfamily. Chalcone/stilbene synthases family.</text>
</comment>
<evidence type="ECO:0000313" key="3">
    <source>
        <dbReference type="EMBL" id="GJM96156.1"/>
    </source>
</evidence>
<evidence type="ECO:0000313" key="4">
    <source>
        <dbReference type="Proteomes" id="UP001054889"/>
    </source>
</evidence>